<protein>
    <submittedName>
        <fullName evidence="2">Uncharacterized protein</fullName>
    </submittedName>
</protein>
<keyword evidence="1" id="KW-0812">Transmembrane</keyword>
<feature type="transmembrane region" description="Helical" evidence="1">
    <location>
        <begin position="7"/>
        <end position="28"/>
    </location>
</feature>
<dbReference type="AlphaFoldDB" id="A0A367ZJH1"/>
<evidence type="ECO:0000313" key="2">
    <source>
        <dbReference type="EMBL" id="RCK77879.1"/>
    </source>
</evidence>
<sequence>MNGTRRGITLVEALIGAILLLLLFYAAFRTLLMARQEALKGLWLQEQIIALRNTTRALGQAIKASSYPSTIAREGGEEVVFSYKEARSFDGSGRLRQLDVKGETDLDMKLVSGFISPSAVPQRVMVFPICTPELDAGNHTPGRIVWNELVLEPDPAYFPLAGLGRLKWIERETTYSSQGLASRAFSLNLTFPANQPPTREKVLISSVDGLFISYFSVDELRGIAVTTKGEINRKLRRRFLVSVRIDCSHFRDERMRIGDQCSVVNNIDISELVGGGMTLVVLAVTGNQAKVRFNGSETMVGVGSVLGGRLKVTRVKAGSGSEPGFIEVSIDGSSRTQVFLEQK</sequence>
<proteinExistence type="predicted"/>
<keyword evidence="1" id="KW-0472">Membrane</keyword>
<accession>A0A367ZJH1</accession>
<evidence type="ECO:0000313" key="3">
    <source>
        <dbReference type="Proteomes" id="UP000252355"/>
    </source>
</evidence>
<dbReference type="EMBL" id="QOQW01000031">
    <property type="protein sequence ID" value="RCK77879.1"/>
    <property type="molecule type" value="Genomic_DNA"/>
</dbReference>
<evidence type="ECO:0000256" key="1">
    <source>
        <dbReference type="SAM" id="Phobius"/>
    </source>
</evidence>
<comment type="caution">
    <text evidence="2">The sequence shown here is derived from an EMBL/GenBank/DDBJ whole genome shotgun (WGS) entry which is preliminary data.</text>
</comment>
<gene>
    <name evidence="2" type="ORF">OZSIB_2038</name>
</gene>
<dbReference type="Proteomes" id="UP000252355">
    <property type="component" value="Unassembled WGS sequence"/>
</dbReference>
<keyword evidence="1" id="KW-1133">Transmembrane helix</keyword>
<reference evidence="2 3" key="1">
    <citation type="submission" date="2018-05" db="EMBL/GenBank/DDBJ databases">
        <title>A metagenomic window into the 2 km-deep terrestrial subsurface aquifer revealed taxonomically and functionally diverse microbial community comprising novel uncultured bacterial lineages.</title>
        <authorList>
            <person name="Kadnikov V.V."/>
            <person name="Mardanov A.V."/>
            <person name="Beletsky A.V."/>
            <person name="Banks D."/>
            <person name="Pimenov N.V."/>
            <person name="Frank Y.A."/>
            <person name="Karnachuk O.V."/>
            <person name="Ravin N.V."/>
        </authorList>
    </citation>
    <scope>NUCLEOTIDE SEQUENCE [LARGE SCALE GENOMIC DNA]</scope>
    <source>
        <strain evidence="2">BY5</strain>
    </source>
</reference>
<name>A0A367ZJH1_9BACT</name>
<organism evidence="2 3">
    <name type="scientific">Candidatus Ozemobacter sibiricus</name>
    <dbReference type="NCBI Taxonomy" id="2268124"/>
    <lineage>
        <taxon>Bacteria</taxon>
        <taxon>Candidatus Ozemobacteria</taxon>
        <taxon>Candidatus Ozemobacterales</taxon>
        <taxon>Candidatus Ozemobacteraceae</taxon>
        <taxon>Candidatus Ozemobacter</taxon>
    </lineage>
</organism>